<keyword evidence="2" id="KW-1133">Transmembrane helix</keyword>
<dbReference type="RefSeq" id="WP_185559380.1">
    <property type="nucleotide sequence ID" value="NZ_BMRU01000018.1"/>
</dbReference>
<keyword evidence="1" id="KW-0175">Coiled coil</keyword>
<evidence type="ECO:0000256" key="2">
    <source>
        <dbReference type="SAM" id="Phobius"/>
    </source>
</evidence>
<dbReference type="Proteomes" id="UP000660554">
    <property type="component" value="Unassembled WGS sequence"/>
</dbReference>
<protein>
    <submittedName>
        <fullName evidence="3">Uncharacterized protein</fullName>
    </submittedName>
</protein>
<dbReference type="GeneID" id="86951922"/>
<organism evidence="3 4">
    <name type="scientific">Streptomyces virginiae</name>
    <name type="common">Streptomyces cinnamonensis</name>
    <dbReference type="NCBI Taxonomy" id="1961"/>
    <lineage>
        <taxon>Bacteria</taxon>
        <taxon>Bacillati</taxon>
        <taxon>Actinomycetota</taxon>
        <taxon>Actinomycetes</taxon>
        <taxon>Kitasatosporales</taxon>
        <taxon>Streptomycetaceae</taxon>
        <taxon>Streptomyces</taxon>
    </lineage>
</organism>
<gene>
    <name evidence="3" type="ORF">Scinn_41570</name>
</gene>
<keyword evidence="2" id="KW-0472">Membrane</keyword>
<feature type="transmembrane region" description="Helical" evidence="2">
    <location>
        <begin position="15"/>
        <end position="32"/>
    </location>
</feature>
<keyword evidence="2" id="KW-0812">Transmembrane</keyword>
<keyword evidence="4" id="KW-1185">Reference proteome</keyword>
<dbReference type="EMBL" id="BNDV01000008">
    <property type="protein sequence ID" value="GHI14694.1"/>
    <property type="molecule type" value="Genomic_DNA"/>
</dbReference>
<evidence type="ECO:0000256" key="1">
    <source>
        <dbReference type="SAM" id="Coils"/>
    </source>
</evidence>
<reference evidence="4" key="1">
    <citation type="submission" date="2020-09" db="EMBL/GenBank/DDBJ databases">
        <title>Whole genome shotgun sequence of Streptomyces cinnamonensis NBRC 15873.</title>
        <authorList>
            <person name="Komaki H."/>
            <person name="Tamura T."/>
        </authorList>
    </citation>
    <scope>NUCLEOTIDE SEQUENCE [LARGE SCALE GENOMIC DNA]</scope>
    <source>
        <strain evidence="4">NBRC 15873</strain>
    </source>
</reference>
<evidence type="ECO:0000313" key="3">
    <source>
        <dbReference type="EMBL" id="GHI14694.1"/>
    </source>
</evidence>
<accession>A0ABQ3NPI2</accession>
<proteinExistence type="predicted"/>
<name>A0ABQ3NPI2_STRVG</name>
<feature type="coiled-coil region" evidence="1">
    <location>
        <begin position="71"/>
        <end position="98"/>
    </location>
</feature>
<evidence type="ECO:0000313" key="4">
    <source>
        <dbReference type="Proteomes" id="UP000660554"/>
    </source>
</evidence>
<sequence length="263" mass="28611">MTEPVNAGGPRKRPIAYVISLVAIGIMVVHIVDPTLEIDGTTLALAAIAVVPWLGDLFESIELPGGTKLQYRQLQERIDATEQRTQEVRQAADDAARQARVALVTSGSESIPGGSPAEKVAQLTQAFTELRRSEPSSPGRTYREEQIFAELVRLTPHLTDMDLPAALGSDDGGIRLTAYARLYAKPEGQYLNALVEAALTEEMHFNQYWAFHAVGAVIDTVGPGRVELSTIRRLRQGLALIPEDSDRARTLRAVLARVDYGAA</sequence>
<comment type="caution">
    <text evidence="3">The sequence shown here is derived from an EMBL/GenBank/DDBJ whole genome shotgun (WGS) entry which is preliminary data.</text>
</comment>